<protein>
    <submittedName>
        <fullName evidence="1">Uncharacterized protein</fullName>
    </submittedName>
</protein>
<dbReference type="Proteomes" id="UP000053232">
    <property type="component" value="Unassembled WGS sequence"/>
</dbReference>
<accession>A0A073HZV9</accession>
<proteinExistence type="predicted"/>
<reference evidence="2" key="1">
    <citation type="journal article" date="2014" name="Cell">
        <title>The Architecture of a Scrambled Genome Reveals Massive Levels of Genomic Rearrangement during Development.</title>
        <authorList>
            <person name="Chen X."/>
            <person name="Bracht J.R."/>
            <person name="Goldman A.D."/>
            <person name="Dolzhenko E."/>
            <person name="Clay D.M."/>
            <person name="Swart E.C."/>
            <person name="Perlman D.H."/>
            <person name="Doak T.G."/>
            <person name="Stuart A."/>
            <person name="Amemiya C.T."/>
            <person name="Sebra R.P."/>
            <person name="Landweber L.F."/>
        </authorList>
    </citation>
    <scope>NUCLEOTIDE SEQUENCE [LARGE SCALE GENOMIC DNA]</scope>
    <source>
        <strain evidence="2">JRB310</strain>
    </source>
</reference>
<evidence type="ECO:0000313" key="1">
    <source>
        <dbReference type="EMBL" id="KEJ82969.1"/>
    </source>
</evidence>
<keyword evidence="2" id="KW-1185">Reference proteome</keyword>
<evidence type="ECO:0000313" key="2">
    <source>
        <dbReference type="Proteomes" id="UP000053232"/>
    </source>
</evidence>
<organism evidence="1 2">
    <name type="scientific">Oxytricha trifallax</name>
    <dbReference type="NCBI Taxonomy" id="1172189"/>
    <lineage>
        <taxon>Eukaryota</taxon>
        <taxon>Sar</taxon>
        <taxon>Alveolata</taxon>
        <taxon>Ciliophora</taxon>
        <taxon>Intramacronucleata</taxon>
        <taxon>Spirotrichea</taxon>
        <taxon>Stichotrichia</taxon>
        <taxon>Sporadotrichida</taxon>
        <taxon>Oxytrichidae</taxon>
        <taxon>Oxytrichinae</taxon>
        <taxon>Oxytricha</taxon>
    </lineage>
</organism>
<sequence length="85" mass="9366">MALPKTNNRLQLWGNANGIQAHRYSNYNACSSVILAEQGGPRCINGEDYSLYTRNAIAEYRGAGTIYCGGSSQAFVQQVLLRHQD</sequence>
<name>A0A073HZV9_9SPIT</name>
<comment type="caution">
    <text evidence="1">The sequence shown here is derived from an EMBL/GenBank/DDBJ whole genome shotgun (WGS) entry which is preliminary data.</text>
</comment>
<dbReference type="AlphaFoldDB" id="A0A073HZV9"/>
<gene>
    <name evidence="1" type="ORF">OXYTRIMIC_543</name>
</gene>
<dbReference type="EMBL" id="ARYC01001541">
    <property type="protein sequence ID" value="KEJ82969.1"/>
    <property type="molecule type" value="Genomic_DNA"/>
</dbReference>